<dbReference type="Proteomes" id="UP000230423">
    <property type="component" value="Unassembled WGS sequence"/>
</dbReference>
<evidence type="ECO:0000313" key="3">
    <source>
        <dbReference type="EMBL" id="PIO65249.1"/>
    </source>
</evidence>
<dbReference type="AlphaFoldDB" id="A0A2G9U4P2"/>
<name>A0A2G9U4P2_TELCI</name>
<reference evidence="3 4" key="1">
    <citation type="submission" date="2015-09" db="EMBL/GenBank/DDBJ databases">
        <title>Draft genome of the parasitic nematode Teladorsagia circumcincta isolate WARC Sus (inbred).</title>
        <authorList>
            <person name="Mitreva M."/>
        </authorList>
    </citation>
    <scope>NUCLEOTIDE SEQUENCE [LARGE SCALE GENOMIC DNA]</scope>
    <source>
        <strain evidence="3 4">S</strain>
    </source>
</reference>
<feature type="region of interest" description="Disordered" evidence="1">
    <location>
        <begin position="128"/>
        <end position="152"/>
    </location>
</feature>
<dbReference type="Gene3D" id="3.90.810.10">
    <property type="entry name" value="CRIB domain"/>
    <property type="match status" value="1"/>
</dbReference>
<feature type="non-terminal residue" evidence="3">
    <location>
        <position position="1"/>
    </location>
</feature>
<protein>
    <submittedName>
        <fullName evidence="3">p21-Rho-binding domain protein</fullName>
    </submittedName>
</protein>
<dbReference type="Pfam" id="PF00786">
    <property type="entry name" value="PBD"/>
    <property type="match status" value="1"/>
</dbReference>
<sequence length="152" mass="16758">RLSEERTRTPSRIDEAFPSPPQSFTDKSPVRVSATLETPLVPARRKNKGRNLESISLPRNFSHVAHVGWNGGGVIFDERLLDKHSTVPAIIDAANKIDIGPVYNMVSSENGSDSSHDVEVVLSGPMMHTKDPLYSRTPRKAAKLPPRRPVEA</sequence>
<dbReference type="SMART" id="SM00285">
    <property type="entry name" value="PBD"/>
    <property type="match status" value="1"/>
</dbReference>
<gene>
    <name evidence="3" type="ORF">TELCIR_13093</name>
</gene>
<dbReference type="InterPro" id="IPR000095">
    <property type="entry name" value="CRIB_dom"/>
</dbReference>
<feature type="compositionally biased region" description="Basic residues" evidence="1">
    <location>
        <begin position="137"/>
        <end position="146"/>
    </location>
</feature>
<feature type="region of interest" description="Disordered" evidence="1">
    <location>
        <begin position="1"/>
        <end position="30"/>
    </location>
</feature>
<feature type="domain" description="CRIB" evidence="2">
    <location>
        <begin position="55"/>
        <end position="68"/>
    </location>
</feature>
<dbReference type="OrthoDB" id="2414723at2759"/>
<keyword evidence="4" id="KW-1185">Reference proteome</keyword>
<organism evidence="3 4">
    <name type="scientific">Teladorsagia circumcincta</name>
    <name type="common">Brown stomach worm</name>
    <name type="synonym">Ostertagia circumcincta</name>
    <dbReference type="NCBI Taxonomy" id="45464"/>
    <lineage>
        <taxon>Eukaryota</taxon>
        <taxon>Metazoa</taxon>
        <taxon>Ecdysozoa</taxon>
        <taxon>Nematoda</taxon>
        <taxon>Chromadorea</taxon>
        <taxon>Rhabditida</taxon>
        <taxon>Rhabditina</taxon>
        <taxon>Rhabditomorpha</taxon>
        <taxon>Strongyloidea</taxon>
        <taxon>Trichostrongylidae</taxon>
        <taxon>Teladorsagia</taxon>
    </lineage>
</organism>
<dbReference type="CDD" id="cd00132">
    <property type="entry name" value="CRIB"/>
    <property type="match status" value="1"/>
</dbReference>
<dbReference type="PROSITE" id="PS50108">
    <property type="entry name" value="CRIB"/>
    <property type="match status" value="1"/>
</dbReference>
<proteinExistence type="predicted"/>
<feature type="compositionally biased region" description="Basic and acidic residues" evidence="1">
    <location>
        <begin position="1"/>
        <end position="15"/>
    </location>
</feature>
<evidence type="ECO:0000259" key="2">
    <source>
        <dbReference type="PROSITE" id="PS50108"/>
    </source>
</evidence>
<evidence type="ECO:0000313" key="4">
    <source>
        <dbReference type="Proteomes" id="UP000230423"/>
    </source>
</evidence>
<dbReference type="EMBL" id="KZ349160">
    <property type="protein sequence ID" value="PIO65249.1"/>
    <property type="molecule type" value="Genomic_DNA"/>
</dbReference>
<accession>A0A2G9U4P2</accession>
<dbReference type="InterPro" id="IPR036936">
    <property type="entry name" value="CRIB_dom_sf"/>
</dbReference>
<evidence type="ECO:0000256" key="1">
    <source>
        <dbReference type="SAM" id="MobiDB-lite"/>
    </source>
</evidence>